<accession>A0ABQ5K1S3</accession>
<dbReference type="Pfam" id="PF00168">
    <property type="entry name" value="C2"/>
    <property type="match status" value="1"/>
</dbReference>
<dbReference type="SUPFAM" id="SSF49562">
    <property type="entry name" value="C2 domain (Calcium/lipid-binding domain, CaLB)"/>
    <property type="match status" value="1"/>
</dbReference>
<dbReference type="SMART" id="SM00239">
    <property type="entry name" value="C2"/>
    <property type="match status" value="1"/>
</dbReference>
<name>A0ABQ5K1S3_9EUKA</name>
<evidence type="ECO:0000313" key="4">
    <source>
        <dbReference type="EMBL" id="GKT25627.1"/>
    </source>
</evidence>
<dbReference type="CDD" id="cd00030">
    <property type="entry name" value="C2"/>
    <property type="match status" value="1"/>
</dbReference>
<reference evidence="4" key="1">
    <citation type="submission" date="2022-03" db="EMBL/GenBank/DDBJ databases">
        <title>Draft genome sequence of Aduncisulcus paluster, a free-living microaerophilic Fornicata.</title>
        <authorList>
            <person name="Yuyama I."/>
            <person name="Kume K."/>
            <person name="Tamura T."/>
            <person name="Inagaki Y."/>
            <person name="Hashimoto T."/>
        </authorList>
    </citation>
    <scope>NUCLEOTIDE SEQUENCE</scope>
    <source>
        <strain evidence="4">NY0171</strain>
    </source>
</reference>
<dbReference type="PANTHER" id="PTHR45911">
    <property type="entry name" value="C2 DOMAIN-CONTAINING PROTEIN"/>
    <property type="match status" value="1"/>
</dbReference>
<dbReference type="InterPro" id="IPR000008">
    <property type="entry name" value="C2_dom"/>
</dbReference>
<dbReference type="Proteomes" id="UP001057375">
    <property type="component" value="Unassembled WGS sequence"/>
</dbReference>
<evidence type="ECO:0000256" key="1">
    <source>
        <dbReference type="ARBA" id="ARBA00022723"/>
    </source>
</evidence>
<sequence length="411" mass="46137">MTGQEPVSGLLEQDPDVSKSVFEKMRLRTTTPFSFKVCLYGFHAKDLVGTDFNGMADPYFRMQFDEDYKHWTSSTIKNTINPVWKDKMEFVYTTHYAVALSLKQMSFKVFDKDVFSDDYIGSCSISLDMLAAGNKHFELTLQDKEGNPAGSFAFKAIFLHESELKAVFEEEYFRVIPPHIHDPMPRKVSISASLIYGDGIPTVPLSQYIGDLPEEWDEHGVVTVEDPLLVIPPVKAYMTNPEAVHTNVLIEIWGKDGYCGVHDRLATFLVPLVGSDCLKGKYVEGDIPSQQTFKRWVEGESEVRDGPFEGYKFSFGARLEVFGVPLCPNGVIHSSLAFHVEDDAAVHIRIGKTGKMEVKFGKKDERKAFKKMVDLSHAIMNAKKAAIKIAPPTEESSTESELQVKRADLIA</sequence>
<dbReference type="Gene3D" id="2.60.40.150">
    <property type="entry name" value="C2 domain"/>
    <property type="match status" value="1"/>
</dbReference>
<dbReference type="PROSITE" id="PS50004">
    <property type="entry name" value="C2"/>
    <property type="match status" value="1"/>
</dbReference>
<gene>
    <name evidence="4" type="ORF">ADUPG1_013098</name>
</gene>
<feature type="domain" description="C2" evidence="3">
    <location>
        <begin position="13"/>
        <end position="141"/>
    </location>
</feature>
<keyword evidence="1" id="KW-0479">Metal-binding</keyword>
<keyword evidence="5" id="KW-1185">Reference proteome</keyword>
<keyword evidence="2" id="KW-0106">Calcium</keyword>
<evidence type="ECO:0000259" key="3">
    <source>
        <dbReference type="PROSITE" id="PS50004"/>
    </source>
</evidence>
<evidence type="ECO:0000313" key="5">
    <source>
        <dbReference type="Proteomes" id="UP001057375"/>
    </source>
</evidence>
<dbReference type="InterPro" id="IPR035892">
    <property type="entry name" value="C2_domain_sf"/>
</dbReference>
<evidence type="ECO:0000256" key="2">
    <source>
        <dbReference type="ARBA" id="ARBA00022837"/>
    </source>
</evidence>
<dbReference type="PANTHER" id="PTHR45911:SF4">
    <property type="entry name" value="MULTIPLE C2 AND TRANSMEMBRANE DOMAIN-CONTAINING PROTEIN"/>
    <property type="match status" value="1"/>
</dbReference>
<organism evidence="4 5">
    <name type="scientific">Aduncisulcus paluster</name>
    <dbReference type="NCBI Taxonomy" id="2918883"/>
    <lineage>
        <taxon>Eukaryota</taxon>
        <taxon>Metamonada</taxon>
        <taxon>Carpediemonas-like organisms</taxon>
        <taxon>Aduncisulcus</taxon>
    </lineage>
</organism>
<protein>
    <recommendedName>
        <fullName evidence="3">C2 domain-containing protein</fullName>
    </recommendedName>
</protein>
<proteinExistence type="predicted"/>
<dbReference type="EMBL" id="BQXS01012600">
    <property type="protein sequence ID" value="GKT25627.1"/>
    <property type="molecule type" value="Genomic_DNA"/>
</dbReference>
<comment type="caution">
    <text evidence="4">The sequence shown here is derived from an EMBL/GenBank/DDBJ whole genome shotgun (WGS) entry which is preliminary data.</text>
</comment>